<evidence type="ECO:0000313" key="2">
    <source>
        <dbReference type="EMBL" id="KCZ93897.1"/>
    </source>
</evidence>
<proteinExistence type="predicted"/>
<dbReference type="AlphaFoldDB" id="A0A059FTG2"/>
<keyword evidence="3" id="KW-1185">Reference proteome</keyword>
<dbReference type="GO" id="GO:0035438">
    <property type="term" value="F:cyclic-di-GMP binding"/>
    <property type="evidence" value="ECO:0007669"/>
    <property type="project" value="InterPro"/>
</dbReference>
<comment type="caution">
    <text evidence="2">The sequence shown here is derived from an EMBL/GenBank/DDBJ whole genome shotgun (WGS) entry which is preliminary data.</text>
</comment>
<dbReference type="eggNOG" id="ENOG502Z876">
    <property type="taxonomic scope" value="Bacteria"/>
</dbReference>
<sequence length="181" mass="19877">MRLNKDRRLFKRVPLQLAGRFLDATSDDHDFVTINISCSGALIASDMRPPAGAPVVCYFDDLGRVAANVIRPMPTGFAVQFRTAEHKRDKLADRLTWLLNKDQLGLDEERAAPRSSATGPAILILKDGRELKCRVLDISLSGASFEAEGIAPMIGDIVIAGNVRGEVIRVALTSFAIRYIR</sequence>
<gene>
    <name evidence="2" type="ORF">HJO_00940</name>
</gene>
<evidence type="ECO:0000259" key="1">
    <source>
        <dbReference type="Pfam" id="PF07238"/>
    </source>
</evidence>
<protein>
    <recommendedName>
        <fullName evidence="1">PilZ domain-containing protein</fullName>
    </recommendedName>
</protein>
<dbReference type="EMBL" id="ARYK01000001">
    <property type="protein sequence ID" value="KCZ93897.1"/>
    <property type="molecule type" value="Genomic_DNA"/>
</dbReference>
<dbReference type="STRING" id="1280950.HJO_00940"/>
<dbReference type="Pfam" id="PF07238">
    <property type="entry name" value="PilZ"/>
    <property type="match status" value="1"/>
</dbReference>
<dbReference type="Gene3D" id="2.40.10.220">
    <property type="entry name" value="predicted glycosyltransferase like domains"/>
    <property type="match status" value="1"/>
</dbReference>
<dbReference type="InterPro" id="IPR009875">
    <property type="entry name" value="PilZ_domain"/>
</dbReference>
<dbReference type="SUPFAM" id="SSF141371">
    <property type="entry name" value="PilZ domain-like"/>
    <property type="match status" value="2"/>
</dbReference>
<accession>A0A059FTG2</accession>
<organism evidence="2 3">
    <name type="scientific">Hyphomonas johnsonii MHS-2</name>
    <dbReference type="NCBI Taxonomy" id="1280950"/>
    <lineage>
        <taxon>Bacteria</taxon>
        <taxon>Pseudomonadati</taxon>
        <taxon>Pseudomonadota</taxon>
        <taxon>Alphaproteobacteria</taxon>
        <taxon>Hyphomonadales</taxon>
        <taxon>Hyphomonadaceae</taxon>
        <taxon>Hyphomonas</taxon>
    </lineage>
</organism>
<evidence type="ECO:0000313" key="3">
    <source>
        <dbReference type="Proteomes" id="UP000025171"/>
    </source>
</evidence>
<feature type="domain" description="PilZ" evidence="1">
    <location>
        <begin position="6"/>
        <end position="85"/>
    </location>
</feature>
<name>A0A059FTG2_9PROT</name>
<reference evidence="2 3" key="1">
    <citation type="journal article" date="2014" name="Antonie Van Leeuwenhoek">
        <title>Hyphomonas beringensis sp. nov. and Hyphomonas chukchiensis sp. nov., isolated from surface seawater of the Bering Sea and Chukchi Sea.</title>
        <authorList>
            <person name="Li C."/>
            <person name="Lai Q."/>
            <person name="Li G."/>
            <person name="Dong C."/>
            <person name="Wang J."/>
            <person name="Liao Y."/>
            <person name="Shao Z."/>
        </authorList>
    </citation>
    <scope>NUCLEOTIDE SEQUENCE [LARGE SCALE GENOMIC DNA]</scope>
    <source>
        <strain evidence="2 3">MHS-2</strain>
    </source>
</reference>
<dbReference type="PATRIC" id="fig|1280950.3.peg.189"/>
<dbReference type="Proteomes" id="UP000025171">
    <property type="component" value="Unassembled WGS sequence"/>
</dbReference>